<name>A0ABQ1SEH2_9FLAO</name>
<dbReference type="SUPFAM" id="SSF53335">
    <property type="entry name" value="S-adenosyl-L-methionine-dependent methyltransferases"/>
    <property type="match status" value="1"/>
</dbReference>
<protein>
    <submittedName>
        <fullName evidence="1">Methyltransferase</fullName>
    </submittedName>
</protein>
<dbReference type="Pfam" id="PF13489">
    <property type="entry name" value="Methyltransf_23"/>
    <property type="match status" value="1"/>
</dbReference>
<gene>
    <name evidence="1" type="ORF">GCM10010832_09340</name>
</gene>
<dbReference type="RefSeq" id="WP_188457934.1">
    <property type="nucleotide sequence ID" value="NZ_BMGM01000003.1"/>
</dbReference>
<organism evidence="1 2">
    <name type="scientific">Psychroflexus planctonicus</name>
    <dbReference type="NCBI Taxonomy" id="1526575"/>
    <lineage>
        <taxon>Bacteria</taxon>
        <taxon>Pseudomonadati</taxon>
        <taxon>Bacteroidota</taxon>
        <taxon>Flavobacteriia</taxon>
        <taxon>Flavobacteriales</taxon>
        <taxon>Flavobacteriaceae</taxon>
        <taxon>Psychroflexus</taxon>
    </lineage>
</organism>
<reference evidence="2" key="1">
    <citation type="journal article" date="2019" name="Int. J. Syst. Evol. Microbiol.">
        <title>The Global Catalogue of Microorganisms (GCM) 10K type strain sequencing project: providing services to taxonomists for standard genome sequencing and annotation.</title>
        <authorList>
            <consortium name="The Broad Institute Genomics Platform"/>
            <consortium name="The Broad Institute Genome Sequencing Center for Infectious Disease"/>
            <person name="Wu L."/>
            <person name="Ma J."/>
        </authorList>
    </citation>
    <scope>NUCLEOTIDE SEQUENCE [LARGE SCALE GENOMIC DNA]</scope>
    <source>
        <strain evidence="2">CGMCC 1.12931</strain>
    </source>
</reference>
<keyword evidence="1" id="KW-0489">Methyltransferase</keyword>
<dbReference type="Proteomes" id="UP000599179">
    <property type="component" value="Unassembled WGS sequence"/>
</dbReference>
<proteinExistence type="predicted"/>
<dbReference type="GO" id="GO:0032259">
    <property type="term" value="P:methylation"/>
    <property type="evidence" value="ECO:0007669"/>
    <property type="project" value="UniProtKB-KW"/>
</dbReference>
<comment type="caution">
    <text evidence="1">The sequence shown here is derived from an EMBL/GenBank/DDBJ whole genome shotgun (WGS) entry which is preliminary data.</text>
</comment>
<accession>A0ABQ1SEH2</accession>
<dbReference type="InterPro" id="IPR029063">
    <property type="entry name" value="SAM-dependent_MTases_sf"/>
</dbReference>
<keyword evidence="1" id="KW-0808">Transferase</keyword>
<dbReference type="EMBL" id="BMGM01000003">
    <property type="protein sequence ID" value="GGE31041.1"/>
    <property type="molecule type" value="Genomic_DNA"/>
</dbReference>
<keyword evidence="2" id="KW-1185">Reference proteome</keyword>
<dbReference type="Gene3D" id="3.40.50.150">
    <property type="entry name" value="Vaccinia Virus protein VP39"/>
    <property type="match status" value="1"/>
</dbReference>
<evidence type="ECO:0000313" key="1">
    <source>
        <dbReference type="EMBL" id="GGE31041.1"/>
    </source>
</evidence>
<sequence length="224" mass="26502">MANVNLQTSKCPLCENEADYFLTFETKLGNRNYYACSNCASIHLDKKELLAFQEEERRYAMHNNDVEDERYQKFVSPVSEQIIKDQNTNAIGLDYGCGPGPVITHVLKENGFKNIKLYDPYFYPNDELLSQTYQFIICCEVVEHFSNPKKEFERIKKLLDPNGKFYGKTELLYEALDAEDFRKWWYKNDPTHCFFYSAKTLHYIAETFEFKQLEIQDKFFVLTN</sequence>
<dbReference type="GO" id="GO:0008168">
    <property type="term" value="F:methyltransferase activity"/>
    <property type="evidence" value="ECO:0007669"/>
    <property type="project" value="UniProtKB-KW"/>
</dbReference>
<evidence type="ECO:0000313" key="2">
    <source>
        <dbReference type="Proteomes" id="UP000599179"/>
    </source>
</evidence>